<evidence type="ECO:0000313" key="16">
    <source>
        <dbReference type="EMBL" id="PSR83733.1"/>
    </source>
</evidence>
<dbReference type="CDD" id="cd11065">
    <property type="entry name" value="CYP64-like"/>
    <property type="match status" value="1"/>
</dbReference>
<evidence type="ECO:0000256" key="7">
    <source>
        <dbReference type="ARBA" id="ARBA00022723"/>
    </source>
</evidence>
<feature type="binding site" description="axial binding residue" evidence="13">
    <location>
        <position position="443"/>
    </location>
    <ligand>
        <name>heme</name>
        <dbReference type="ChEBI" id="CHEBI:30413"/>
    </ligand>
    <ligandPart>
        <name>Fe</name>
        <dbReference type="ChEBI" id="CHEBI:18248"/>
    </ligandPart>
</feature>
<evidence type="ECO:0000256" key="6">
    <source>
        <dbReference type="ARBA" id="ARBA00022692"/>
    </source>
</evidence>
<evidence type="ECO:0000256" key="1">
    <source>
        <dbReference type="ARBA" id="ARBA00001971"/>
    </source>
</evidence>
<dbReference type="SUPFAM" id="SSF48264">
    <property type="entry name" value="Cytochrome P450"/>
    <property type="match status" value="1"/>
</dbReference>
<evidence type="ECO:0000256" key="10">
    <source>
        <dbReference type="ARBA" id="ARBA00023004"/>
    </source>
</evidence>
<reference evidence="16 17" key="1">
    <citation type="submission" date="2018-02" db="EMBL/GenBank/DDBJ databases">
        <title>Genome sequence of the basidiomycete white-rot fungus Phlebia centrifuga.</title>
        <authorList>
            <person name="Granchi Z."/>
            <person name="Peng M."/>
            <person name="de Vries R.P."/>
            <person name="Hilden K."/>
            <person name="Makela M.R."/>
            <person name="Grigoriev I."/>
            <person name="Riley R."/>
        </authorList>
    </citation>
    <scope>NUCLEOTIDE SEQUENCE [LARGE SCALE GENOMIC DNA]</scope>
    <source>
        <strain evidence="16 17">FBCC195</strain>
    </source>
</reference>
<accession>A0A2R6P1U7</accession>
<evidence type="ECO:0000256" key="13">
    <source>
        <dbReference type="PIRSR" id="PIRSR602401-1"/>
    </source>
</evidence>
<dbReference type="GO" id="GO:0020037">
    <property type="term" value="F:heme binding"/>
    <property type="evidence" value="ECO:0007669"/>
    <property type="project" value="InterPro"/>
</dbReference>
<comment type="caution">
    <text evidence="16">The sequence shown here is derived from an EMBL/GenBank/DDBJ whole genome shotgun (WGS) entry which is preliminary data.</text>
</comment>
<dbReference type="Pfam" id="PF00067">
    <property type="entry name" value="p450"/>
    <property type="match status" value="1"/>
</dbReference>
<dbReference type="InterPro" id="IPR036396">
    <property type="entry name" value="Cyt_P450_sf"/>
</dbReference>
<evidence type="ECO:0000256" key="8">
    <source>
        <dbReference type="ARBA" id="ARBA00022989"/>
    </source>
</evidence>
<feature type="chain" id="PRO_5015317754" description="Cytochrome P450" evidence="15">
    <location>
        <begin position="21"/>
        <end position="516"/>
    </location>
</feature>
<dbReference type="GO" id="GO:0005506">
    <property type="term" value="F:iron ion binding"/>
    <property type="evidence" value="ECO:0007669"/>
    <property type="project" value="InterPro"/>
</dbReference>
<evidence type="ECO:0000256" key="14">
    <source>
        <dbReference type="RuleBase" id="RU000461"/>
    </source>
</evidence>
<protein>
    <recommendedName>
        <fullName evidence="18">Cytochrome P450</fullName>
    </recommendedName>
</protein>
<comment type="similarity">
    <text evidence="4 14">Belongs to the cytochrome P450 family.</text>
</comment>
<gene>
    <name evidence="16" type="ORF">PHLCEN_2v5632</name>
</gene>
<dbReference type="Gene3D" id="1.10.630.10">
    <property type="entry name" value="Cytochrome P450"/>
    <property type="match status" value="1"/>
</dbReference>
<dbReference type="EMBL" id="MLYV02000552">
    <property type="protein sequence ID" value="PSR83733.1"/>
    <property type="molecule type" value="Genomic_DNA"/>
</dbReference>
<keyword evidence="17" id="KW-1185">Reference proteome</keyword>
<evidence type="ECO:0000256" key="12">
    <source>
        <dbReference type="ARBA" id="ARBA00023136"/>
    </source>
</evidence>
<evidence type="ECO:0000256" key="2">
    <source>
        <dbReference type="ARBA" id="ARBA00004167"/>
    </source>
</evidence>
<dbReference type="OrthoDB" id="2789670at2759"/>
<dbReference type="InterPro" id="IPR050364">
    <property type="entry name" value="Cytochrome_P450_fung"/>
</dbReference>
<comment type="subcellular location">
    <subcellularLocation>
        <location evidence="2">Membrane</location>
        <topology evidence="2">Single-pass membrane protein</topology>
    </subcellularLocation>
</comment>
<dbReference type="AlphaFoldDB" id="A0A2R6P1U7"/>
<dbReference type="PANTHER" id="PTHR46300">
    <property type="entry name" value="P450, PUTATIVE (EUROFUNG)-RELATED-RELATED"/>
    <property type="match status" value="1"/>
</dbReference>
<keyword evidence="8" id="KW-1133">Transmembrane helix</keyword>
<dbReference type="InterPro" id="IPR017972">
    <property type="entry name" value="Cyt_P450_CS"/>
</dbReference>
<comment type="cofactor">
    <cofactor evidence="1 13">
        <name>heme</name>
        <dbReference type="ChEBI" id="CHEBI:30413"/>
    </cofactor>
</comment>
<dbReference type="STRING" id="98765.A0A2R6P1U7"/>
<keyword evidence="9 14" id="KW-0560">Oxidoreductase</keyword>
<proteinExistence type="inferred from homology"/>
<evidence type="ECO:0000256" key="5">
    <source>
        <dbReference type="ARBA" id="ARBA00022617"/>
    </source>
</evidence>
<organism evidence="16 17">
    <name type="scientific">Hermanssonia centrifuga</name>
    <dbReference type="NCBI Taxonomy" id="98765"/>
    <lineage>
        <taxon>Eukaryota</taxon>
        <taxon>Fungi</taxon>
        <taxon>Dikarya</taxon>
        <taxon>Basidiomycota</taxon>
        <taxon>Agaricomycotina</taxon>
        <taxon>Agaricomycetes</taxon>
        <taxon>Polyporales</taxon>
        <taxon>Meruliaceae</taxon>
        <taxon>Hermanssonia</taxon>
    </lineage>
</organism>
<dbReference type="GO" id="GO:0016020">
    <property type="term" value="C:membrane"/>
    <property type="evidence" value="ECO:0007669"/>
    <property type="project" value="UniProtKB-SubCell"/>
</dbReference>
<evidence type="ECO:0008006" key="18">
    <source>
        <dbReference type="Google" id="ProtNLM"/>
    </source>
</evidence>
<feature type="signal peptide" evidence="15">
    <location>
        <begin position="1"/>
        <end position="20"/>
    </location>
</feature>
<dbReference type="PANTHER" id="PTHR46300:SF7">
    <property type="entry name" value="P450, PUTATIVE (EUROFUNG)-RELATED"/>
    <property type="match status" value="1"/>
</dbReference>
<evidence type="ECO:0000256" key="4">
    <source>
        <dbReference type="ARBA" id="ARBA00010617"/>
    </source>
</evidence>
<evidence type="ECO:0000256" key="15">
    <source>
        <dbReference type="SAM" id="SignalP"/>
    </source>
</evidence>
<dbReference type="Proteomes" id="UP000186601">
    <property type="component" value="Unassembled WGS sequence"/>
</dbReference>
<name>A0A2R6P1U7_9APHY</name>
<evidence type="ECO:0000256" key="3">
    <source>
        <dbReference type="ARBA" id="ARBA00005179"/>
    </source>
</evidence>
<evidence type="ECO:0000313" key="17">
    <source>
        <dbReference type="Proteomes" id="UP000186601"/>
    </source>
</evidence>
<keyword evidence="10 13" id="KW-0408">Iron</keyword>
<keyword evidence="12" id="KW-0472">Membrane</keyword>
<comment type="pathway">
    <text evidence="3">Secondary metabolite biosynthesis.</text>
</comment>
<keyword evidence="11 14" id="KW-0503">Monooxygenase</keyword>
<dbReference type="PRINTS" id="PR00463">
    <property type="entry name" value="EP450I"/>
</dbReference>
<dbReference type="InterPro" id="IPR002401">
    <property type="entry name" value="Cyt_P450_E_grp-I"/>
</dbReference>
<dbReference type="GO" id="GO:0016705">
    <property type="term" value="F:oxidoreductase activity, acting on paired donors, with incorporation or reduction of molecular oxygen"/>
    <property type="evidence" value="ECO:0007669"/>
    <property type="project" value="InterPro"/>
</dbReference>
<dbReference type="GO" id="GO:0004497">
    <property type="term" value="F:monooxygenase activity"/>
    <property type="evidence" value="ECO:0007669"/>
    <property type="project" value="UniProtKB-KW"/>
</dbReference>
<evidence type="ECO:0000256" key="11">
    <source>
        <dbReference type="ARBA" id="ARBA00023033"/>
    </source>
</evidence>
<evidence type="ECO:0000256" key="9">
    <source>
        <dbReference type="ARBA" id="ARBA00023002"/>
    </source>
</evidence>
<keyword evidence="5 13" id="KW-0349">Heme</keyword>
<keyword evidence="7 13" id="KW-0479">Metal-binding</keyword>
<dbReference type="PROSITE" id="PS00086">
    <property type="entry name" value="CYTOCHROME_P450"/>
    <property type="match status" value="1"/>
</dbReference>
<keyword evidence="6" id="KW-0812">Transmembrane</keyword>
<sequence>MDWILFSILASAAYYLWTRSAPSNEPRVPPGPKPLPVVGNILDLTAKELWLRMTNWGRKYGDVVYIHVFGQGLVFCNTYDTATDLLEKRGAIYSDKPALVMAGELCGCENMVAFTRYGDKSRRQRKLMNSALGINAVRSYRPLLEIESLSLLKRILADPQDYLGYVRRYAGGLTLQSIYGYRVNSNDDVFLTLANECVDLLSNRIASGGGIWPVDIFPSLQHLPLWFPGAGFKRKAIQWRAKMEEFVDRPYQLVKERMKDGTAVPCFVTTLLDDPRDEKSQKPLDAQRDFDIRWTANSMYSASIDTTITVVQHFLLAMITHPQVLKKAQDEMDRVVGNGRLPTFDDRTALPYLECVMSEVLRWGVPVPMGLPHRLMEDDVYNGMFIAKGTLVFANIWNMLRNDELYPNPDAFIPERYEAETDDATKKRKDPRQYVFGFGRRRCPGVHLIEDSLWIVMATMMATLDITKPIDENGRVIQPNVSFDNSVFRTPSEFKCDIRPRSEHALRVVRQATEAI</sequence>
<dbReference type="InterPro" id="IPR001128">
    <property type="entry name" value="Cyt_P450"/>
</dbReference>
<keyword evidence="15" id="KW-0732">Signal</keyword>